<feature type="region of interest" description="Disordered" evidence="1">
    <location>
        <begin position="59"/>
        <end position="81"/>
    </location>
</feature>
<feature type="region of interest" description="Disordered" evidence="1">
    <location>
        <begin position="1"/>
        <end position="32"/>
    </location>
</feature>
<reference evidence="2 3" key="1">
    <citation type="submission" date="2021-06" db="EMBL/GenBank/DDBJ databases">
        <title>Caerostris extrusa draft genome.</title>
        <authorList>
            <person name="Kono N."/>
            <person name="Arakawa K."/>
        </authorList>
    </citation>
    <scope>NUCLEOTIDE SEQUENCE [LARGE SCALE GENOMIC DNA]</scope>
</reference>
<sequence length="81" mass="9363">MTLEVKNSSPVPYRQGMYSKTKEPTVKKKKGWGDHRKSLAFNFSLKMAHQQRVRQESNALKEAVDKKKMPATEANLSFEKH</sequence>
<dbReference type="EMBL" id="BPLR01008457">
    <property type="protein sequence ID" value="GIY24850.1"/>
    <property type="molecule type" value="Genomic_DNA"/>
</dbReference>
<evidence type="ECO:0000313" key="3">
    <source>
        <dbReference type="Proteomes" id="UP001054945"/>
    </source>
</evidence>
<dbReference type="AlphaFoldDB" id="A0AAV4RTU4"/>
<comment type="caution">
    <text evidence="2">The sequence shown here is derived from an EMBL/GenBank/DDBJ whole genome shotgun (WGS) entry which is preliminary data.</text>
</comment>
<feature type="compositionally biased region" description="Basic and acidic residues" evidence="1">
    <location>
        <begin position="20"/>
        <end position="32"/>
    </location>
</feature>
<gene>
    <name evidence="2" type="ORF">CEXT_182961</name>
</gene>
<keyword evidence="3" id="KW-1185">Reference proteome</keyword>
<organism evidence="2 3">
    <name type="scientific">Caerostris extrusa</name>
    <name type="common">Bark spider</name>
    <name type="synonym">Caerostris bankana</name>
    <dbReference type="NCBI Taxonomy" id="172846"/>
    <lineage>
        <taxon>Eukaryota</taxon>
        <taxon>Metazoa</taxon>
        <taxon>Ecdysozoa</taxon>
        <taxon>Arthropoda</taxon>
        <taxon>Chelicerata</taxon>
        <taxon>Arachnida</taxon>
        <taxon>Araneae</taxon>
        <taxon>Araneomorphae</taxon>
        <taxon>Entelegynae</taxon>
        <taxon>Araneoidea</taxon>
        <taxon>Araneidae</taxon>
        <taxon>Caerostris</taxon>
    </lineage>
</organism>
<protein>
    <submittedName>
        <fullName evidence="2">Uncharacterized protein</fullName>
    </submittedName>
</protein>
<feature type="compositionally biased region" description="Polar residues" evidence="1">
    <location>
        <begin position="1"/>
        <end position="10"/>
    </location>
</feature>
<accession>A0AAV4RTU4</accession>
<dbReference type="Proteomes" id="UP001054945">
    <property type="component" value="Unassembled WGS sequence"/>
</dbReference>
<evidence type="ECO:0000256" key="1">
    <source>
        <dbReference type="SAM" id="MobiDB-lite"/>
    </source>
</evidence>
<proteinExistence type="predicted"/>
<evidence type="ECO:0000313" key="2">
    <source>
        <dbReference type="EMBL" id="GIY24850.1"/>
    </source>
</evidence>
<name>A0AAV4RTU4_CAEEX</name>